<sequence>MNAGHPARQRSQKTSTISITPTIYNKDQEIVRVMAMLAPLRSRYHTGKRNTYAREHSPKSQTRPVTSSTRTLSSPRLMTLSASTLLSIWPGTSRQDATSPHSPSPSPSRTSSSSSSGSLEVSGVTSTETG</sequence>
<dbReference type="AlphaFoldDB" id="A0AAD9PGK7"/>
<feature type="region of interest" description="Disordered" evidence="1">
    <location>
        <begin position="40"/>
        <end position="130"/>
    </location>
</feature>
<proteinExistence type="predicted"/>
<protein>
    <submittedName>
        <fullName evidence="2">Uncharacterized protein</fullName>
    </submittedName>
</protein>
<comment type="caution">
    <text evidence="2">The sequence shown here is derived from an EMBL/GenBank/DDBJ whole genome shotgun (WGS) entry which is preliminary data.</text>
</comment>
<accession>A0AAD9PGK7</accession>
<evidence type="ECO:0000313" key="2">
    <source>
        <dbReference type="EMBL" id="KAK2194158.1"/>
    </source>
</evidence>
<feature type="compositionally biased region" description="Low complexity" evidence="1">
    <location>
        <begin position="62"/>
        <end position="81"/>
    </location>
</feature>
<dbReference type="Proteomes" id="UP001209878">
    <property type="component" value="Unassembled WGS sequence"/>
</dbReference>
<dbReference type="EMBL" id="JAODUO010000002">
    <property type="protein sequence ID" value="KAK2194158.1"/>
    <property type="molecule type" value="Genomic_DNA"/>
</dbReference>
<organism evidence="2 3">
    <name type="scientific">Ridgeia piscesae</name>
    <name type="common">Tubeworm</name>
    <dbReference type="NCBI Taxonomy" id="27915"/>
    <lineage>
        <taxon>Eukaryota</taxon>
        <taxon>Metazoa</taxon>
        <taxon>Spiralia</taxon>
        <taxon>Lophotrochozoa</taxon>
        <taxon>Annelida</taxon>
        <taxon>Polychaeta</taxon>
        <taxon>Sedentaria</taxon>
        <taxon>Canalipalpata</taxon>
        <taxon>Sabellida</taxon>
        <taxon>Siboglinidae</taxon>
        <taxon>Ridgeia</taxon>
    </lineage>
</organism>
<feature type="compositionally biased region" description="Low complexity" evidence="1">
    <location>
        <begin position="107"/>
        <end position="130"/>
    </location>
</feature>
<feature type="compositionally biased region" description="Polar residues" evidence="1">
    <location>
        <begin position="82"/>
        <end position="97"/>
    </location>
</feature>
<reference evidence="2" key="1">
    <citation type="journal article" date="2023" name="Mol. Biol. Evol.">
        <title>Third-Generation Sequencing Reveals the Adaptive Role of the Epigenome in Three Deep-Sea Polychaetes.</title>
        <authorList>
            <person name="Perez M."/>
            <person name="Aroh O."/>
            <person name="Sun Y."/>
            <person name="Lan Y."/>
            <person name="Juniper S.K."/>
            <person name="Young C.R."/>
            <person name="Angers B."/>
            <person name="Qian P.Y."/>
        </authorList>
    </citation>
    <scope>NUCLEOTIDE SEQUENCE</scope>
    <source>
        <strain evidence="2">R07B-5</strain>
    </source>
</reference>
<name>A0AAD9PGK7_RIDPI</name>
<evidence type="ECO:0000256" key="1">
    <source>
        <dbReference type="SAM" id="MobiDB-lite"/>
    </source>
</evidence>
<keyword evidence="3" id="KW-1185">Reference proteome</keyword>
<gene>
    <name evidence="2" type="ORF">NP493_2g16007</name>
</gene>
<evidence type="ECO:0000313" key="3">
    <source>
        <dbReference type="Proteomes" id="UP001209878"/>
    </source>
</evidence>